<dbReference type="AlphaFoldDB" id="A0A645JFS6"/>
<evidence type="ECO:0000313" key="2">
    <source>
        <dbReference type="EMBL" id="MPN62052.1"/>
    </source>
</evidence>
<gene>
    <name evidence="2" type="ORF">SDC9_209798</name>
</gene>
<dbReference type="GO" id="GO:0006508">
    <property type="term" value="P:proteolysis"/>
    <property type="evidence" value="ECO:0007669"/>
    <property type="project" value="InterPro"/>
</dbReference>
<proteinExistence type="predicted"/>
<evidence type="ECO:0000259" key="1">
    <source>
        <dbReference type="Pfam" id="PF00326"/>
    </source>
</evidence>
<dbReference type="InterPro" id="IPR001375">
    <property type="entry name" value="Peptidase_S9_cat"/>
</dbReference>
<dbReference type="GO" id="GO:0008236">
    <property type="term" value="F:serine-type peptidase activity"/>
    <property type="evidence" value="ECO:0007669"/>
    <property type="project" value="InterPro"/>
</dbReference>
<dbReference type="InterPro" id="IPR029058">
    <property type="entry name" value="AB_hydrolase_fold"/>
</dbReference>
<accession>A0A645JFS6</accession>
<comment type="caution">
    <text evidence="2">The sequence shown here is derived from an EMBL/GenBank/DDBJ whole genome shotgun (WGS) entry which is preliminary data.</text>
</comment>
<protein>
    <recommendedName>
        <fullName evidence="1">Peptidase S9 prolyl oligopeptidase catalytic domain-containing protein</fullName>
    </recommendedName>
</protein>
<organism evidence="2">
    <name type="scientific">bioreactor metagenome</name>
    <dbReference type="NCBI Taxonomy" id="1076179"/>
    <lineage>
        <taxon>unclassified sequences</taxon>
        <taxon>metagenomes</taxon>
        <taxon>ecological metagenomes</taxon>
    </lineage>
</organism>
<reference evidence="2" key="1">
    <citation type="submission" date="2019-08" db="EMBL/GenBank/DDBJ databases">
        <authorList>
            <person name="Kucharzyk K."/>
            <person name="Murdoch R.W."/>
            <person name="Higgins S."/>
            <person name="Loffler F."/>
        </authorList>
    </citation>
    <scope>NUCLEOTIDE SEQUENCE</scope>
</reference>
<feature type="domain" description="Peptidase S9 prolyl oligopeptidase catalytic" evidence="1">
    <location>
        <begin position="53"/>
        <end position="108"/>
    </location>
</feature>
<name>A0A645JFS6_9ZZZZ</name>
<dbReference type="Pfam" id="PF00326">
    <property type="entry name" value="Peptidase_S9"/>
    <property type="match status" value="1"/>
</dbReference>
<dbReference type="SUPFAM" id="SSF53474">
    <property type="entry name" value="alpha/beta-Hydrolases"/>
    <property type="match status" value="1"/>
</dbReference>
<dbReference type="EMBL" id="VSSQ01139522">
    <property type="protein sequence ID" value="MPN62052.1"/>
    <property type="molecule type" value="Genomic_DNA"/>
</dbReference>
<sequence length="130" mass="14428">MPYGYNKPNAMILCYPVISSGDFAHRGSFDNLLGTKEPDESTLLKFSLENCVSDKTVPTFLWHTAEDGAVPVENSLLFSMALSKEKIPFELHVFPKGGHGMSLATAEVGCDAPYVARWIDFARKWLEVTL</sequence>
<dbReference type="Gene3D" id="3.40.50.1820">
    <property type="entry name" value="alpha/beta hydrolase"/>
    <property type="match status" value="1"/>
</dbReference>